<dbReference type="InterPro" id="IPR006151">
    <property type="entry name" value="Shikm_DH/Glu-tRNA_Rdtase"/>
</dbReference>
<dbReference type="EC" id="1.2.1.70" evidence="3 8"/>
<comment type="miscellaneous">
    <text evidence="8">During catalysis, the active site Cys acts as a nucleophile attacking the alpha-carbonyl group of tRNA-bound glutamate with the formation of a thioester intermediate between enzyme and glutamate, and the concomitant release of tRNA(Glu). The thioester intermediate is finally reduced by direct hydride transfer from NADPH, to form the product GSA.</text>
</comment>
<evidence type="ECO:0000256" key="3">
    <source>
        <dbReference type="ARBA" id="ARBA00012970"/>
    </source>
</evidence>
<comment type="caution">
    <text evidence="13">The sequence shown here is derived from an EMBL/GenBank/DDBJ whole genome shotgun (WGS) entry which is preliminary data.</text>
</comment>
<evidence type="ECO:0000259" key="10">
    <source>
        <dbReference type="Pfam" id="PF00745"/>
    </source>
</evidence>
<feature type="domain" description="Quinate/shikimate 5-dehydrogenase/glutamyl-tRNA reductase" evidence="11">
    <location>
        <begin position="179"/>
        <end position="305"/>
    </location>
</feature>
<comment type="similarity">
    <text evidence="2 8 9">Belongs to the glutamyl-tRNA reductase family.</text>
</comment>
<evidence type="ECO:0000313" key="14">
    <source>
        <dbReference type="Proteomes" id="UP001501456"/>
    </source>
</evidence>
<comment type="domain">
    <text evidence="8">Possesses an unusual extended V-shaped dimeric structure with each monomer consisting of three distinct domains arranged along a curved 'spinal' alpha-helix. The N-terminal catalytic domain specifically recognizes the glutamate moiety of the substrate. The second domain is the NADPH-binding domain, and the third C-terminal domain is responsible for dimerization.</text>
</comment>
<reference evidence="14" key="1">
    <citation type="journal article" date="2019" name="Int. J. Syst. Evol. Microbiol.">
        <title>The Global Catalogue of Microorganisms (GCM) 10K type strain sequencing project: providing services to taxonomists for standard genome sequencing and annotation.</title>
        <authorList>
            <consortium name="The Broad Institute Genomics Platform"/>
            <consortium name="The Broad Institute Genome Sequencing Center for Infectious Disease"/>
            <person name="Wu L."/>
            <person name="Ma J."/>
        </authorList>
    </citation>
    <scope>NUCLEOTIDE SEQUENCE [LARGE SCALE GENOMIC DNA]</scope>
    <source>
        <strain evidence="14">JCM 17525</strain>
    </source>
</reference>
<dbReference type="InterPro" id="IPR018214">
    <property type="entry name" value="GluRdtase_CS"/>
</dbReference>
<dbReference type="HAMAP" id="MF_00087">
    <property type="entry name" value="Glu_tRNA_reductase"/>
    <property type="match status" value="1"/>
</dbReference>
<dbReference type="InterPro" id="IPR015895">
    <property type="entry name" value="4pyrrol_synth_GluRdtase_N"/>
</dbReference>
<dbReference type="Proteomes" id="UP001501456">
    <property type="component" value="Unassembled WGS sequence"/>
</dbReference>
<dbReference type="NCBIfam" id="TIGR01035">
    <property type="entry name" value="hemA"/>
    <property type="match status" value="1"/>
</dbReference>
<evidence type="ECO:0000256" key="2">
    <source>
        <dbReference type="ARBA" id="ARBA00005916"/>
    </source>
</evidence>
<feature type="active site" description="Nucleophile" evidence="8">
    <location>
        <position position="58"/>
    </location>
</feature>
<dbReference type="PANTHER" id="PTHR43013:SF1">
    <property type="entry name" value="GLUTAMYL-TRNA REDUCTASE"/>
    <property type="match status" value="1"/>
</dbReference>
<dbReference type="EMBL" id="BAABBI010000001">
    <property type="protein sequence ID" value="GAA3777691.1"/>
    <property type="molecule type" value="Genomic_DNA"/>
</dbReference>
<evidence type="ECO:0000259" key="11">
    <source>
        <dbReference type="Pfam" id="PF01488"/>
    </source>
</evidence>
<keyword evidence="5 8" id="KW-0560">Oxidoreductase</keyword>
<evidence type="ECO:0000256" key="1">
    <source>
        <dbReference type="ARBA" id="ARBA00005059"/>
    </source>
</evidence>
<evidence type="ECO:0000256" key="8">
    <source>
        <dbReference type="HAMAP-Rule" id="MF_00087"/>
    </source>
</evidence>
<dbReference type="InterPro" id="IPR036291">
    <property type="entry name" value="NAD(P)-bd_dom_sf"/>
</dbReference>
<proteinExistence type="inferred from homology"/>
<dbReference type="SUPFAM" id="SSF51735">
    <property type="entry name" value="NAD(P)-binding Rossmann-fold domains"/>
    <property type="match status" value="1"/>
</dbReference>
<dbReference type="SUPFAM" id="SSF69075">
    <property type="entry name" value="Glutamyl tRNA-reductase dimerization domain"/>
    <property type="match status" value="1"/>
</dbReference>
<sequence>MKNKTITKTTYFYAIGLSYKKADAEIRGHFSLDDTAKTNLLKQAQNSDIESLIVTSTCNRTEIYGFAEHPFQLIKLLCDNTKGTVEEFQKVAYIYKGKDAIYHMFRVGSGLDSQILGDFEIISQLKASARLSKKSSLLNAFLERLINAVIQASKRIKTETDISSGATSVSFASVQYIMKNVENVSNKNILLFGTGKIGRNTCENLVKHTKNEHITLINRTKTKAEEVAGKFNLIVKDHANLQDEINLADILIVATGAQNPTVSKDLIQSEKPLLILDLSIPKNVHENVTELKHVTRIHIDDLSTITDETLEKRKAQIPLAEAIINDVETEFNNWLETRKFAPTIKALKHKLIDFKNAELETQRKKLTGFNEEQAELISNNIIQKITNHFAHHLKDNDISTIESLELIKKVFQLEELQEHV</sequence>
<dbReference type="Pfam" id="PF01488">
    <property type="entry name" value="Shikimate_DH"/>
    <property type="match status" value="1"/>
</dbReference>
<gene>
    <name evidence="8 13" type="primary">hemA</name>
    <name evidence="13" type="ORF">GCM10022271_07370</name>
</gene>
<dbReference type="PANTHER" id="PTHR43013">
    <property type="entry name" value="GLUTAMYL-TRNA REDUCTASE"/>
    <property type="match status" value="1"/>
</dbReference>
<evidence type="ECO:0000256" key="7">
    <source>
        <dbReference type="ARBA" id="ARBA00047464"/>
    </source>
</evidence>
<dbReference type="InterPro" id="IPR036453">
    <property type="entry name" value="GluRdtase_dimer_dom_sf"/>
</dbReference>
<comment type="pathway">
    <text evidence="1 8 9">Porphyrin-containing compound metabolism; protoporphyrin-IX biosynthesis; 5-aminolevulinate from L-glutamyl-tRNA(Glu): step 1/2.</text>
</comment>
<evidence type="ECO:0000256" key="6">
    <source>
        <dbReference type="ARBA" id="ARBA00023244"/>
    </source>
</evidence>
<comment type="catalytic activity">
    <reaction evidence="7 8 9">
        <text>(S)-4-amino-5-oxopentanoate + tRNA(Glu) + NADP(+) = L-glutamyl-tRNA(Glu) + NADPH + H(+)</text>
        <dbReference type="Rhea" id="RHEA:12344"/>
        <dbReference type="Rhea" id="RHEA-COMP:9663"/>
        <dbReference type="Rhea" id="RHEA-COMP:9680"/>
        <dbReference type="ChEBI" id="CHEBI:15378"/>
        <dbReference type="ChEBI" id="CHEBI:57501"/>
        <dbReference type="ChEBI" id="CHEBI:57783"/>
        <dbReference type="ChEBI" id="CHEBI:58349"/>
        <dbReference type="ChEBI" id="CHEBI:78442"/>
        <dbReference type="ChEBI" id="CHEBI:78520"/>
        <dbReference type="EC" id="1.2.1.70"/>
    </reaction>
</comment>
<keyword evidence="14" id="KW-1185">Reference proteome</keyword>
<evidence type="ECO:0000256" key="4">
    <source>
        <dbReference type="ARBA" id="ARBA00022857"/>
    </source>
</evidence>
<dbReference type="Pfam" id="PF05201">
    <property type="entry name" value="GlutR_N"/>
    <property type="match status" value="1"/>
</dbReference>
<feature type="binding site" evidence="8">
    <location>
        <position position="113"/>
    </location>
    <ligand>
        <name>substrate</name>
    </ligand>
</feature>
<dbReference type="InterPro" id="IPR000343">
    <property type="entry name" value="4pyrrol_synth_GluRdtase"/>
</dbReference>
<evidence type="ECO:0000256" key="9">
    <source>
        <dbReference type="RuleBase" id="RU000584"/>
    </source>
</evidence>
<feature type="binding site" evidence="8">
    <location>
        <position position="124"/>
    </location>
    <ligand>
        <name>substrate</name>
    </ligand>
</feature>
<comment type="subunit">
    <text evidence="8">Homodimer.</text>
</comment>
<dbReference type="Gene3D" id="3.40.50.720">
    <property type="entry name" value="NAD(P)-binding Rossmann-like Domain"/>
    <property type="match status" value="1"/>
</dbReference>
<protein>
    <recommendedName>
        <fullName evidence="3 8">Glutamyl-tRNA reductase</fullName>
        <shortName evidence="8">GluTR</shortName>
        <ecNumber evidence="3 8">1.2.1.70</ecNumber>
    </recommendedName>
</protein>
<dbReference type="Gene3D" id="3.30.460.30">
    <property type="entry name" value="Glutamyl-tRNA reductase, N-terminal domain"/>
    <property type="match status" value="1"/>
</dbReference>
<feature type="binding site" evidence="8">
    <location>
        <begin position="118"/>
        <end position="120"/>
    </location>
    <ligand>
        <name>substrate</name>
    </ligand>
</feature>
<dbReference type="SUPFAM" id="SSF69742">
    <property type="entry name" value="Glutamyl tRNA-reductase catalytic, N-terminal domain"/>
    <property type="match status" value="1"/>
</dbReference>
<dbReference type="InterPro" id="IPR015896">
    <property type="entry name" value="4pyrrol_synth_GluRdtase_dimer"/>
</dbReference>
<feature type="site" description="Important for activity" evidence="8">
    <location>
        <position position="103"/>
    </location>
</feature>
<dbReference type="InterPro" id="IPR036343">
    <property type="entry name" value="GluRdtase_N_sf"/>
</dbReference>
<dbReference type="Pfam" id="PF00745">
    <property type="entry name" value="GlutR_dimer"/>
    <property type="match status" value="1"/>
</dbReference>
<feature type="binding site" evidence="8">
    <location>
        <begin position="193"/>
        <end position="198"/>
    </location>
    <ligand>
        <name>NADP(+)</name>
        <dbReference type="ChEBI" id="CHEBI:58349"/>
    </ligand>
</feature>
<evidence type="ECO:0000259" key="12">
    <source>
        <dbReference type="Pfam" id="PF05201"/>
    </source>
</evidence>
<dbReference type="PIRSF" id="PIRSF000445">
    <property type="entry name" value="4pyrrol_synth_GluRdtase"/>
    <property type="match status" value="1"/>
</dbReference>
<organism evidence="13 14">
    <name type="scientific">Corallibacter vietnamensis</name>
    <dbReference type="NCBI Taxonomy" id="904130"/>
    <lineage>
        <taxon>Bacteria</taxon>
        <taxon>Pseudomonadati</taxon>
        <taxon>Bacteroidota</taxon>
        <taxon>Flavobacteriia</taxon>
        <taxon>Flavobacteriales</taxon>
        <taxon>Flavobacteriaceae</taxon>
        <taxon>Corallibacter</taxon>
    </lineage>
</organism>
<keyword evidence="6 8" id="KW-0627">Porphyrin biosynthesis</keyword>
<dbReference type="RefSeq" id="WP_344727217.1">
    <property type="nucleotide sequence ID" value="NZ_BAABBI010000001.1"/>
</dbReference>
<accession>A0ABP7GZ75</accession>
<name>A0ABP7GZ75_9FLAO</name>
<feature type="domain" description="Tetrapyrrole biosynthesis glutamyl-tRNA reductase dimerisation" evidence="10">
    <location>
        <begin position="320"/>
        <end position="413"/>
    </location>
</feature>
<evidence type="ECO:0000256" key="5">
    <source>
        <dbReference type="ARBA" id="ARBA00023002"/>
    </source>
</evidence>
<evidence type="ECO:0000313" key="13">
    <source>
        <dbReference type="EMBL" id="GAA3777691.1"/>
    </source>
</evidence>
<dbReference type="PROSITE" id="PS00747">
    <property type="entry name" value="GLUTR"/>
    <property type="match status" value="1"/>
</dbReference>
<comment type="function">
    <text evidence="8">Catalyzes the NADPH-dependent reduction of glutamyl-tRNA(Glu) to glutamate 1-semialdehyde (GSA).</text>
</comment>
<feature type="binding site" evidence="8">
    <location>
        <begin position="57"/>
        <end position="60"/>
    </location>
    <ligand>
        <name>substrate</name>
    </ligand>
</feature>
<keyword evidence="4 8" id="KW-0521">NADP</keyword>
<feature type="domain" description="Glutamyl-tRNA reductase N-terminal" evidence="12">
    <location>
        <begin position="15"/>
        <end position="160"/>
    </location>
</feature>